<dbReference type="InterPro" id="IPR026353">
    <property type="entry name" value="Hypoxan-DNA_Glyclase"/>
</dbReference>
<organism evidence="2 3">
    <name type="scientific">Advenella kashmirensis (strain DSM 17095 / LMG 22695 / WT001)</name>
    <name type="common">Tetrathiobacter kashmirensis</name>
    <dbReference type="NCBI Taxonomy" id="1036672"/>
    <lineage>
        <taxon>Bacteria</taxon>
        <taxon>Pseudomonadati</taxon>
        <taxon>Pseudomonadota</taxon>
        <taxon>Betaproteobacteria</taxon>
        <taxon>Burkholderiales</taxon>
        <taxon>Alcaligenaceae</taxon>
    </lineage>
</organism>
<accession>I3U8N9</accession>
<reference evidence="2 3" key="1">
    <citation type="journal article" date="2011" name="J. Bacteriol.">
        <title>Whole-genome shotgun sequencing of the sulfur-oxidizing chemoautotroph Tetrathiobacter kashmirensis.</title>
        <authorList>
            <person name="Ghosh W."/>
            <person name="George A."/>
            <person name="Agarwal A."/>
            <person name="Raj P."/>
            <person name="Alam M."/>
            <person name="Pyne P."/>
            <person name="Das Gupta S.K."/>
        </authorList>
    </citation>
    <scope>NUCLEOTIDE SEQUENCE [LARGE SCALE GENOMIC DNA]</scope>
    <source>
        <strain evidence="2 3">WT001</strain>
    </source>
</reference>
<sequence length="201" mass="21905">MDKNSKSGAISDAIQSGLSQYTGTLAGAYPIYNTDTMNISPWLTGFAPLHSPHITHLILGSFPSEASLARQGYYGHPQNQFWRLMGAILDEPMATLDYEARTAVLLAHRIGLWDVYAGCERVGSLDSAIRQGRLNPLHTLFAASPALQYVGFNGKASAKAGQRHIPAHIQTQTLASSSPAYTLAFAAKLQQWQQFFAQRPS</sequence>
<dbReference type="CDD" id="cd10032">
    <property type="entry name" value="UDG-F6_HDG"/>
    <property type="match status" value="1"/>
</dbReference>
<keyword evidence="3" id="KW-1185">Reference proteome</keyword>
<gene>
    <name evidence="2" type="ordered locus">TKWG_04095</name>
</gene>
<dbReference type="AlphaFoldDB" id="I3U8N9"/>
<name>I3U8N9_ADVKW</name>
<dbReference type="Proteomes" id="UP000005267">
    <property type="component" value="Chromosome"/>
</dbReference>
<dbReference type="Gene3D" id="3.40.470.10">
    <property type="entry name" value="Uracil-DNA glycosylase-like domain"/>
    <property type="match status" value="1"/>
</dbReference>
<dbReference type="SMART" id="SM00987">
    <property type="entry name" value="UreE_C"/>
    <property type="match status" value="1"/>
</dbReference>
<evidence type="ECO:0000313" key="3">
    <source>
        <dbReference type="Proteomes" id="UP000005267"/>
    </source>
</evidence>
<feature type="domain" description="Uracil-DNA glycosylase-like" evidence="1">
    <location>
        <begin position="47"/>
        <end position="196"/>
    </location>
</feature>
<dbReference type="EMBL" id="CP003555">
    <property type="protein sequence ID" value="AFK61377.1"/>
    <property type="molecule type" value="Genomic_DNA"/>
</dbReference>
<proteinExistence type="predicted"/>
<dbReference type="STRING" id="1036672.TKWG_04095"/>
<evidence type="ECO:0000313" key="2">
    <source>
        <dbReference type="EMBL" id="AFK61377.1"/>
    </source>
</evidence>
<dbReference type="SMART" id="SM00986">
    <property type="entry name" value="UDG"/>
    <property type="match status" value="1"/>
</dbReference>
<dbReference type="NCBIfam" id="TIGR04274">
    <property type="entry name" value="hypoxanDNAglyco"/>
    <property type="match status" value="1"/>
</dbReference>
<reference evidence="3" key="2">
    <citation type="journal article" date="2013" name="PLoS ONE">
        <title>Genome implosion elicits host-confinement in Alcaligenaceae: evidence from the comparative genomics of Tetrathiobacter kashmirensis, a pathogen in the making.</title>
        <authorList>
            <person name="Ghosh W."/>
            <person name="Alam M."/>
            <person name="Roy C."/>
            <person name="Pyne P."/>
            <person name="George A."/>
            <person name="Chakraborty R."/>
            <person name="Majumder S."/>
            <person name="Agarwal A."/>
            <person name="Chakraborty S."/>
            <person name="Majumdar S."/>
            <person name="Gupta S.K."/>
        </authorList>
    </citation>
    <scope>NUCLEOTIDE SEQUENCE [LARGE SCALE GENOMIC DNA]</scope>
    <source>
        <strain evidence="3">WT001</strain>
    </source>
</reference>
<dbReference type="InterPro" id="IPR005122">
    <property type="entry name" value="Uracil-DNA_glycosylase-like"/>
</dbReference>
<dbReference type="KEGG" id="aka:TKWG_04095"/>
<dbReference type="HOGENOM" id="CLU_094865_0_1_4"/>
<evidence type="ECO:0000259" key="1">
    <source>
        <dbReference type="SMART" id="SM00986"/>
    </source>
</evidence>
<dbReference type="InterPro" id="IPR036895">
    <property type="entry name" value="Uracil-DNA_glycosylase-like_sf"/>
</dbReference>
<dbReference type="SUPFAM" id="SSF52141">
    <property type="entry name" value="Uracil-DNA glycosylase-like"/>
    <property type="match status" value="1"/>
</dbReference>
<protein>
    <submittedName>
        <fullName evidence="2">G:T/U mismatch-specific DNA glycosylase</fullName>
    </submittedName>
</protein>